<dbReference type="Gene3D" id="1.10.357.10">
    <property type="entry name" value="Tetracycline Repressor, domain 2"/>
    <property type="match status" value="1"/>
</dbReference>
<protein>
    <submittedName>
        <fullName evidence="4">DNA-binding transcriptional regulator YbjK</fullName>
    </submittedName>
</protein>
<sequence>MSASSPRKRDGQERRRELGDAAIAVLGEHGSRGLTHQNVDRCAGVPDGTTSYYFRTRAALLQAVGKRVAEIDRANLLSLSDAAAEPAAPFARLAQLVLIQADGDGLLLNKARHELFLNAARDPELSEMSQPSFRRVTEMTRDAIAHLQPATTDPELIDAQSTAVMTFIAGVFLRFVGGDRSYADAEQLERRLRAIATAVAMEHAERSGQSAPR</sequence>
<accession>A0ABS5A0P4</accession>
<keyword evidence="1 2" id="KW-0238">DNA-binding</keyword>
<keyword evidence="5" id="KW-1185">Reference proteome</keyword>
<comment type="caution">
    <text evidence="4">The sequence shown here is derived from an EMBL/GenBank/DDBJ whole genome shotgun (WGS) entry which is preliminary data.</text>
</comment>
<dbReference type="Pfam" id="PF00440">
    <property type="entry name" value="TetR_N"/>
    <property type="match status" value="1"/>
</dbReference>
<dbReference type="RefSeq" id="WP_209921861.1">
    <property type="nucleotide sequence ID" value="NZ_JAGIOP010000002.1"/>
</dbReference>
<name>A0ABS5A0P4_9MYCO</name>
<dbReference type="Pfam" id="PF17940">
    <property type="entry name" value="TetR_C_31"/>
    <property type="match status" value="1"/>
</dbReference>
<evidence type="ECO:0000256" key="1">
    <source>
        <dbReference type="ARBA" id="ARBA00023125"/>
    </source>
</evidence>
<feature type="DNA-binding region" description="H-T-H motif" evidence="2">
    <location>
        <begin position="35"/>
        <end position="54"/>
    </location>
</feature>
<dbReference type="InterPro" id="IPR001647">
    <property type="entry name" value="HTH_TetR"/>
</dbReference>
<dbReference type="Proteomes" id="UP000694460">
    <property type="component" value="Unassembled WGS sequence"/>
</dbReference>
<dbReference type="SUPFAM" id="SSF46689">
    <property type="entry name" value="Homeodomain-like"/>
    <property type="match status" value="1"/>
</dbReference>
<dbReference type="EMBL" id="JAGIOP010000002">
    <property type="protein sequence ID" value="MBP2455323.1"/>
    <property type="molecule type" value="Genomic_DNA"/>
</dbReference>
<evidence type="ECO:0000313" key="5">
    <source>
        <dbReference type="Proteomes" id="UP000694460"/>
    </source>
</evidence>
<dbReference type="GO" id="GO:0003677">
    <property type="term" value="F:DNA binding"/>
    <property type="evidence" value="ECO:0007669"/>
    <property type="project" value="UniProtKB-KW"/>
</dbReference>
<dbReference type="InterPro" id="IPR009057">
    <property type="entry name" value="Homeodomain-like_sf"/>
</dbReference>
<gene>
    <name evidence="4" type="ORF">JOF57_005236</name>
</gene>
<dbReference type="PROSITE" id="PS50977">
    <property type="entry name" value="HTH_TETR_2"/>
    <property type="match status" value="1"/>
</dbReference>
<reference evidence="4 5" key="1">
    <citation type="submission" date="2021-03" db="EMBL/GenBank/DDBJ databases">
        <title>Sequencing the genomes of 1000 actinobacteria strains.</title>
        <authorList>
            <person name="Klenk H.-P."/>
        </authorList>
    </citation>
    <scope>NUCLEOTIDE SEQUENCE [LARGE SCALE GENOMIC DNA]</scope>
    <source>
        <strain evidence="4 5">DSM 46713</strain>
    </source>
</reference>
<dbReference type="InterPro" id="IPR041583">
    <property type="entry name" value="TetR_C_31"/>
</dbReference>
<proteinExistence type="predicted"/>
<evidence type="ECO:0000313" key="4">
    <source>
        <dbReference type="EMBL" id="MBP2455323.1"/>
    </source>
</evidence>
<evidence type="ECO:0000259" key="3">
    <source>
        <dbReference type="PROSITE" id="PS50977"/>
    </source>
</evidence>
<evidence type="ECO:0000256" key="2">
    <source>
        <dbReference type="PROSITE-ProRule" id="PRU00335"/>
    </source>
</evidence>
<organism evidence="4 5">
    <name type="scientific">Mycolicibacterium lutetiense</name>
    <dbReference type="NCBI Taxonomy" id="1641992"/>
    <lineage>
        <taxon>Bacteria</taxon>
        <taxon>Bacillati</taxon>
        <taxon>Actinomycetota</taxon>
        <taxon>Actinomycetes</taxon>
        <taxon>Mycobacteriales</taxon>
        <taxon>Mycobacteriaceae</taxon>
        <taxon>Mycolicibacterium</taxon>
    </lineage>
</organism>
<feature type="domain" description="HTH tetR-type" evidence="3">
    <location>
        <begin position="12"/>
        <end position="72"/>
    </location>
</feature>